<proteinExistence type="predicted"/>
<dbReference type="EMBL" id="CP073344">
    <property type="protein sequence ID" value="UTW04519.1"/>
    <property type="molecule type" value="Genomic_DNA"/>
</dbReference>
<gene>
    <name evidence="1" type="ORF">KDX31_05800</name>
</gene>
<dbReference type="Proteomes" id="UP001059950">
    <property type="component" value="Chromosome"/>
</dbReference>
<reference evidence="1" key="1">
    <citation type="submission" date="2021-04" db="EMBL/GenBank/DDBJ databases">
        <title>Oceanospirillales bacteria with DddD are important DMSP degraders in coastal seawater.</title>
        <authorList>
            <person name="Liu J."/>
        </authorList>
    </citation>
    <scope>NUCLEOTIDE SEQUENCE</scope>
    <source>
        <strain evidence="1">GY6</strain>
    </source>
</reference>
<keyword evidence="2" id="KW-1185">Reference proteome</keyword>
<name>A0ABY5GZ19_9GAMM</name>
<accession>A0ABY5GZ19</accession>
<organism evidence="1 2">
    <name type="scientific">Amphritea atlantica</name>
    <dbReference type="NCBI Taxonomy" id="355243"/>
    <lineage>
        <taxon>Bacteria</taxon>
        <taxon>Pseudomonadati</taxon>
        <taxon>Pseudomonadota</taxon>
        <taxon>Gammaproteobacteria</taxon>
        <taxon>Oceanospirillales</taxon>
        <taxon>Oceanospirillaceae</taxon>
        <taxon>Amphritea</taxon>
    </lineage>
</organism>
<sequence>MRYFFIGLVIVWVIWASFSTGGFHELKQINPEYAHPDRNIANLLSKLEGERMIDSRHVEWCAFYMPNWPKANRCVKERIRCEFEVVLPHDRTREYFMFSDTLNPEYQACWEERKPWLGPMEWLRVSRALWRGGIGLGFLWIVDKLYGEGEEEWSPTARSWAEAILAWGKRAE</sequence>
<evidence type="ECO:0000313" key="2">
    <source>
        <dbReference type="Proteomes" id="UP001059950"/>
    </source>
</evidence>
<evidence type="ECO:0000313" key="1">
    <source>
        <dbReference type="EMBL" id="UTW04519.1"/>
    </source>
</evidence>
<protein>
    <submittedName>
        <fullName evidence="1">Uncharacterized protein</fullName>
    </submittedName>
</protein>